<evidence type="ECO:0000259" key="6">
    <source>
        <dbReference type="PROSITE" id="PS51194"/>
    </source>
</evidence>
<dbReference type="GO" id="GO:0004386">
    <property type="term" value="F:helicase activity"/>
    <property type="evidence" value="ECO:0007669"/>
    <property type="project" value="UniProtKB-KW"/>
</dbReference>
<sequence>MGELPIDRVLTQLKEKLDKHTNAVLVAPPGAGKTTRVPLALLEEPWVAGRKIIMLEPRRLAARAAARYMASRLGEQVGETVGYRVRLDTKVGPKTRIEVITEGVLTRLLQADPALEDVAVVIFDEFHERSLHADLGLAFALESQTVLRDDLRILVMSATLDAAPVAALMSDAPVVVSEGRSYPVETRYLSKPVEGKLEPAVAACIRQALAAEEGDLLAFLPGAGEIRRVERLLLEAGLGPQVRIAPLYGQLAQGEQDAAIAPSLPGQRKVVLATSIAESSLTVEGVRIVVDGGRMRVPRFSPRTGMTRLETVIVSRDSADQRRGRAGRTAPGVCYRLWTAQEDRRLAPHRVPEIMEADLAALALELAAWGVADPARLAWLTPPPAAAYGQAVVLLKQLGALGDDGAITPHGRRMAELGVSPRLAHMMLRAVPLGLGGLACELAALLSDRDLLRSRPDSPNADLRLRVEALRGAGAAQAADPAARRRIGAEAEQGKRTLGVPLEQRDEVNACGMLLAFAYPDRIAQNKGSGRFLLSGGRGGSFSGPQPLYGEKYLVVAELDDQGADGRIDLAAPISEEQLYQVFADDIETETAVAWDRAAQAVRTRKREKLGALTLREAPVGAPDPEQVLNALLEGIAAEGLSILPWTKAAKQLRERIGFMHRVDPAWPDVSDEALLAGLEDWLGPHLYGLKSRDDLQRLSMAAILDGMLPWPQRQQLDDFVPTHITVPSGSRIPVDYSDPASPVLAVRLQELFGLRETPRIGGGKVPLLLHLLSPAHRPVQVTRDLASFWQDAYFEVKKDLKGRYPKHVWPDDPLTALPTNRAKPRV</sequence>
<protein>
    <submittedName>
        <fullName evidence="7">ATP-dependent helicase</fullName>
    </submittedName>
</protein>
<dbReference type="SMART" id="SM00847">
    <property type="entry name" value="HA2"/>
    <property type="match status" value="1"/>
</dbReference>
<evidence type="ECO:0000313" key="8">
    <source>
        <dbReference type="Proteomes" id="UP000028123"/>
    </source>
</evidence>
<dbReference type="GO" id="GO:0003676">
    <property type="term" value="F:nucleic acid binding"/>
    <property type="evidence" value="ECO:0007669"/>
    <property type="project" value="InterPro"/>
</dbReference>
<keyword evidence="8" id="KW-1185">Reference proteome</keyword>
<dbReference type="CDD" id="cd17990">
    <property type="entry name" value="DEXHc_HrpB"/>
    <property type="match status" value="1"/>
</dbReference>
<feature type="domain" description="Helicase C-terminal" evidence="6">
    <location>
        <begin position="196"/>
        <end position="370"/>
    </location>
</feature>
<dbReference type="PIRSF" id="PIRSF005496">
    <property type="entry name" value="ATP_hel_hrpB"/>
    <property type="match status" value="1"/>
</dbReference>
<keyword evidence="1" id="KW-0547">Nucleotide-binding</keyword>
<dbReference type="PANTHER" id="PTHR43519:SF1">
    <property type="entry name" value="ATP-DEPENDENT RNA HELICASE HRPB"/>
    <property type="match status" value="1"/>
</dbReference>
<dbReference type="SUPFAM" id="SSF52540">
    <property type="entry name" value="P-loop containing nucleoside triphosphate hydrolases"/>
    <property type="match status" value="1"/>
</dbReference>
<dbReference type="FunFam" id="3.40.50.300:FF:002125">
    <property type="entry name" value="ATP-dependent helicase HrpB"/>
    <property type="match status" value="1"/>
</dbReference>
<organism evidence="7 8">
    <name type="scientific">Paenibacillus tyrfis</name>
    <dbReference type="NCBI Taxonomy" id="1501230"/>
    <lineage>
        <taxon>Bacteria</taxon>
        <taxon>Bacillati</taxon>
        <taxon>Bacillota</taxon>
        <taxon>Bacilli</taxon>
        <taxon>Bacillales</taxon>
        <taxon>Paenibacillaceae</taxon>
        <taxon>Paenibacillus</taxon>
    </lineage>
</organism>
<dbReference type="PROSITE" id="PS51192">
    <property type="entry name" value="HELICASE_ATP_BIND_1"/>
    <property type="match status" value="1"/>
</dbReference>
<reference evidence="7 8" key="1">
    <citation type="submission" date="2014-06" db="EMBL/GenBank/DDBJ databases">
        <title>Draft genome sequence of Paenibacillus sp. MSt1.</title>
        <authorList>
            <person name="Aw Y.K."/>
            <person name="Ong K.S."/>
            <person name="Gan H.M."/>
            <person name="Lee S.M."/>
        </authorList>
    </citation>
    <scope>NUCLEOTIDE SEQUENCE [LARGE SCALE GENOMIC DNA]</scope>
    <source>
        <strain evidence="7 8">MSt1</strain>
    </source>
</reference>
<dbReference type="Gene3D" id="3.40.50.300">
    <property type="entry name" value="P-loop containing nucleotide triphosphate hydrolases"/>
    <property type="match status" value="2"/>
</dbReference>
<evidence type="ECO:0000256" key="3">
    <source>
        <dbReference type="ARBA" id="ARBA00022806"/>
    </source>
</evidence>
<dbReference type="RefSeq" id="WP_036676217.1">
    <property type="nucleotide sequence ID" value="NZ_JNVM01000003.1"/>
</dbReference>
<keyword evidence="2" id="KW-0378">Hydrolase</keyword>
<dbReference type="Pfam" id="PF24473">
    <property type="entry name" value="CON_HrpB"/>
    <property type="match status" value="1"/>
</dbReference>
<dbReference type="InterPro" id="IPR049614">
    <property type="entry name" value="HrpB_DEXH"/>
</dbReference>
<dbReference type="SMART" id="SM00490">
    <property type="entry name" value="HELICc"/>
    <property type="match status" value="1"/>
</dbReference>
<dbReference type="InterPro" id="IPR048333">
    <property type="entry name" value="HA2_WH"/>
</dbReference>
<dbReference type="eggNOG" id="COG1643">
    <property type="taxonomic scope" value="Bacteria"/>
</dbReference>
<dbReference type="CDD" id="cd18791">
    <property type="entry name" value="SF2_C_RHA"/>
    <property type="match status" value="1"/>
</dbReference>
<evidence type="ECO:0000313" key="7">
    <source>
        <dbReference type="EMBL" id="KEQ27448.1"/>
    </source>
</evidence>
<comment type="caution">
    <text evidence="7">The sequence shown here is derived from an EMBL/GenBank/DDBJ whole genome shotgun (WGS) entry which is preliminary data.</text>
</comment>
<dbReference type="Proteomes" id="UP000028123">
    <property type="component" value="Unassembled WGS sequence"/>
</dbReference>
<dbReference type="Gene3D" id="1.20.120.1080">
    <property type="match status" value="1"/>
</dbReference>
<dbReference type="InterPro" id="IPR027417">
    <property type="entry name" value="P-loop_NTPase"/>
</dbReference>
<feature type="domain" description="Helicase ATP-binding" evidence="5">
    <location>
        <begin position="14"/>
        <end position="178"/>
    </location>
</feature>
<accession>A0A081P9S5</accession>
<dbReference type="OrthoDB" id="9808833at2"/>
<gene>
    <name evidence="7" type="ORF">ET33_19585</name>
</gene>
<keyword evidence="4" id="KW-0067">ATP-binding</keyword>
<evidence type="ECO:0000256" key="4">
    <source>
        <dbReference type="ARBA" id="ARBA00022840"/>
    </source>
</evidence>
<dbReference type="Pfam" id="PF00270">
    <property type="entry name" value="DEAD"/>
    <property type="match status" value="1"/>
</dbReference>
<evidence type="ECO:0000256" key="1">
    <source>
        <dbReference type="ARBA" id="ARBA00022741"/>
    </source>
</evidence>
<keyword evidence="3 7" id="KW-0347">Helicase</keyword>
<dbReference type="GO" id="GO:0016787">
    <property type="term" value="F:hydrolase activity"/>
    <property type="evidence" value="ECO:0007669"/>
    <property type="project" value="UniProtKB-KW"/>
</dbReference>
<evidence type="ECO:0000259" key="5">
    <source>
        <dbReference type="PROSITE" id="PS51192"/>
    </source>
</evidence>
<evidence type="ECO:0000256" key="2">
    <source>
        <dbReference type="ARBA" id="ARBA00022801"/>
    </source>
</evidence>
<dbReference type="NCBIfam" id="TIGR01970">
    <property type="entry name" value="DEAH_box_HrpB"/>
    <property type="match status" value="1"/>
</dbReference>
<dbReference type="InterPro" id="IPR011545">
    <property type="entry name" value="DEAD/DEAH_box_helicase_dom"/>
</dbReference>
<dbReference type="InterPro" id="IPR001650">
    <property type="entry name" value="Helicase_C-like"/>
</dbReference>
<dbReference type="PANTHER" id="PTHR43519">
    <property type="entry name" value="ATP-DEPENDENT RNA HELICASE HRPB"/>
    <property type="match status" value="1"/>
</dbReference>
<dbReference type="InterPro" id="IPR007502">
    <property type="entry name" value="Helicase-assoc_dom"/>
</dbReference>
<dbReference type="EMBL" id="JNVM01000003">
    <property type="protein sequence ID" value="KEQ27448.1"/>
    <property type="molecule type" value="Genomic_DNA"/>
</dbReference>
<dbReference type="Pfam" id="PF00271">
    <property type="entry name" value="Helicase_C"/>
    <property type="match status" value="1"/>
</dbReference>
<dbReference type="InterPro" id="IPR010225">
    <property type="entry name" value="HrpB"/>
</dbReference>
<dbReference type="InterPro" id="IPR013689">
    <property type="entry name" value="RNA_helicase_ATP-dep_HrpB_C"/>
</dbReference>
<dbReference type="SMART" id="SM00487">
    <property type="entry name" value="DEXDc"/>
    <property type="match status" value="1"/>
</dbReference>
<dbReference type="PROSITE" id="PS51194">
    <property type="entry name" value="HELICASE_CTER"/>
    <property type="match status" value="1"/>
</dbReference>
<dbReference type="InterPro" id="IPR014001">
    <property type="entry name" value="Helicase_ATP-bd"/>
</dbReference>
<proteinExistence type="predicted"/>
<name>A0A081P9S5_9BACL</name>
<dbReference type="Pfam" id="PF08482">
    <property type="entry name" value="HrpB_C"/>
    <property type="match status" value="1"/>
</dbReference>
<dbReference type="GO" id="GO:0005524">
    <property type="term" value="F:ATP binding"/>
    <property type="evidence" value="ECO:0007669"/>
    <property type="project" value="UniProtKB-KW"/>
</dbReference>
<dbReference type="InterPro" id="IPR056329">
    <property type="entry name" value="CON_HrpB"/>
</dbReference>
<dbReference type="AlphaFoldDB" id="A0A081P9S5"/>
<dbReference type="Pfam" id="PF04408">
    <property type="entry name" value="WHD_HA2"/>
    <property type="match status" value="1"/>
</dbReference>